<gene>
    <name evidence="2" type="ORF">DFH08DRAFT_1033455</name>
</gene>
<accession>A0AAD7EGH0</accession>
<evidence type="ECO:0000313" key="2">
    <source>
        <dbReference type="EMBL" id="KAJ7321550.1"/>
    </source>
</evidence>
<feature type="region of interest" description="Disordered" evidence="1">
    <location>
        <begin position="271"/>
        <end position="295"/>
    </location>
</feature>
<dbReference type="Proteomes" id="UP001218218">
    <property type="component" value="Unassembled WGS sequence"/>
</dbReference>
<reference evidence="2" key="1">
    <citation type="submission" date="2023-03" db="EMBL/GenBank/DDBJ databases">
        <title>Massive genome expansion in bonnet fungi (Mycena s.s.) driven by repeated elements and novel gene families across ecological guilds.</title>
        <authorList>
            <consortium name="Lawrence Berkeley National Laboratory"/>
            <person name="Harder C.B."/>
            <person name="Miyauchi S."/>
            <person name="Viragh M."/>
            <person name="Kuo A."/>
            <person name="Thoen E."/>
            <person name="Andreopoulos B."/>
            <person name="Lu D."/>
            <person name="Skrede I."/>
            <person name="Drula E."/>
            <person name="Henrissat B."/>
            <person name="Morin E."/>
            <person name="Kohler A."/>
            <person name="Barry K."/>
            <person name="LaButti K."/>
            <person name="Morin E."/>
            <person name="Salamov A."/>
            <person name="Lipzen A."/>
            <person name="Mereny Z."/>
            <person name="Hegedus B."/>
            <person name="Baldrian P."/>
            <person name="Stursova M."/>
            <person name="Weitz H."/>
            <person name="Taylor A."/>
            <person name="Grigoriev I.V."/>
            <person name="Nagy L.G."/>
            <person name="Martin F."/>
            <person name="Kauserud H."/>
        </authorList>
    </citation>
    <scope>NUCLEOTIDE SEQUENCE</scope>
    <source>
        <strain evidence="2">CBHHK002</strain>
    </source>
</reference>
<proteinExistence type="predicted"/>
<evidence type="ECO:0000256" key="1">
    <source>
        <dbReference type="SAM" id="MobiDB-lite"/>
    </source>
</evidence>
<organism evidence="2 3">
    <name type="scientific">Mycena albidolilacea</name>
    <dbReference type="NCBI Taxonomy" id="1033008"/>
    <lineage>
        <taxon>Eukaryota</taxon>
        <taxon>Fungi</taxon>
        <taxon>Dikarya</taxon>
        <taxon>Basidiomycota</taxon>
        <taxon>Agaricomycotina</taxon>
        <taxon>Agaricomycetes</taxon>
        <taxon>Agaricomycetidae</taxon>
        <taxon>Agaricales</taxon>
        <taxon>Marasmiineae</taxon>
        <taxon>Mycenaceae</taxon>
        <taxon>Mycena</taxon>
    </lineage>
</organism>
<comment type="caution">
    <text evidence="2">The sequence shown here is derived from an EMBL/GenBank/DDBJ whole genome shotgun (WGS) entry which is preliminary data.</text>
</comment>
<keyword evidence="3" id="KW-1185">Reference proteome</keyword>
<dbReference type="AlphaFoldDB" id="A0AAD7EGH0"/>
<evidence type="ECO:0000313" key="3">
    <source>
        <dbReference type="Proteomes" id="UP001218218"/>
    </source>
</evidence>
<protein>
    <submittedName>
        <fullName evidence="2">Uncharacterized protein</fullName>
    </submittedName>
</protein>
<sequence length="407" mass="45632">MLDENRNLISCLGELTQHVAVLEQSGRTPKPSRRGAPQRGRAIVRALSTRRPAPRLSSADSDDCVNPALCVVGALDGMSDINTEATTDSEFSDADDDFASTAGGDSDGPVVINEGMLTTKERKATRIFRQVCNVCGKDWPEVTEVRINPITKQQYSTPNFQFDVLNLENCALFRKVGERAQRVLSDKAVLKTLGDPIIWELDFTTECAKKSFRSFKKQWIKQATIEGREKAEEVERKDRRFQRRVTKSDQISKVADAVAEENDMDARFLRDSTHPEYLSNEVSGPDSDAETPETHESWKFRLATLAKLPNDPASLKNTHILEVLVPDWRAETRRHQKKGKGGNPKQYRVYAGRRSTRIPRYAPYNSGIKQDWLEDSKQNPDCALGLADCGNYDEPAGCEFKSIPLPA</sequence>
<name>A0AAD7EGH0_9AGAR</name>
<dbReference type="EMBL" id="JARIHO010000050">
    <property type="protein sequence ID" value="KAJ7321550.1"/>
    <property type="molecule type" value="Genomic_DNA"/>
</dbReference>